<dbReference type="GO" id="GO:0043138">
    <property type="term" value="F:3'-5' DNA helicase activity"/>
    <property type="evidence" value="ECO:0007669"/>
    <property type="project" value="UniProtKB-EC"/>
</dbReference>
<dbReference type="SUPFAM" id="SSF52540">
    <property type="entry name" value="P-loop containing nucleoside triphosphate hydrolases"/>
    <property type="match status" value="1"/>
</dbReference>
<dbReference type="Gene3D" id="3.30.420.10">
    <property type="entry name" value="Ribonuclease H-like superfamily/Ribonuclease H"/>
    <property type="match status" value="1"/>
</dbReference>
<dbReference type="Pfam" id="PF00580">
    <property type="entry name" value="UvrD-helicase"/>
    <property type="match status" value="1"/>
</dbReference>
<comment type="catalytic activity">
    <reaction evidence="11">
        <text>ATP + H2O = ADP + phosphate + H(+)</text>
        <dbReference type="Rhea" id="RHEA:13065"/>
        <dbReference type="ChEBI" id="CHEBI:15377"/>
        <dbReference type="ChEBI" id="CHEBI:15378"/>
        <dbReference type="ChEBI" id="CHEBI:30616"/>
        <dbReference type="ChEBI" id="CHEBI:43474"/>
        <dbReference type="ChEBI" id="CHEBI:456216"/>
        <dbReference type="EC" id="5.6.2.4"/>
    </reaction>
</comment>
<dbReference type="Gene3D" id="3.30.160.800">
    <property type="match status" value="1"/>
</dbReference>
<dbReference type="InterPro" id="IPR012337">
    <property type="entry name" value="RNaseH-like_sf"/>
</dbReference>
<evidence type="ECO:0000256" key="1">
    <source>
        <dbReference type="ARBA" id="ARBA00009922"/>
    </source>
</evidence>
<evidence type="ECO:0000256" key="7">
    <source>
        <dbReference type="ARBA" id="ARBA00023125"/>
    </source>
</evidence>
<sequence length="862" mass="99956">MDISDLNEAQRKAVEELDKNILLLAPAGTGKTNTLACRIAGILENQRALPEEILCLTFTNKACREMRQRVEEKAGEAGSRVLVRTFHGFCYDVIKAEAKRHSDLFSDFILFDETDSKAILKEILEEVWPLRAVLNLVAQLKEKRAEYHFFGDSDKEDYQKTLARLMETAAAEVRSLAVDDTYRYYEQLYQGWQDWGPGVAAEYDQRIHELHGLDFTDLIVRAGELFSQPELALRWARRFVYINIDEVQDTSELEYDIISRIFGSSHLLLCGDYFQTIYEWRGSHPELVLRKFQQDYHPCRIVLHENYRSTQVLLRASFASLQELFPERVSALYPEGITAVRAERGEPIVFKGAMDFPEEAQWIYYTIQQLPVRDYSRVCILTRSNRYNKDLSAQFRSLGRLQPEGQRLPFMLIDEMKFFRRQEVKDVLAFLRLIVNKHDVASFVRILNRFGQGIGPATIRKLSAEEYRRAGIRLTDFLDPFARRDGDPFALLMSAWEQENLVAFDVEATGVDTTRDEIIQIAGIRLAKDGTIKEEFQRVLRPTRRVGDSVRVHKMTDEWLQANGDDPAEVLRDFCAFAEGAVIVGHNVTYDLSILGSHLSRLNLPAFSYPAYYDTLDIFRRFYPNLPSYKLEYLGEYCHVSHKSSHDALDDIKATAEILQYVMEREIRSRQEERRQLLAAWMDKFADLAALLDAFRERALVLRPWQLLGEIVVEAGISDYYQQHKELQRVENLRDLFRQARDLDDKAISPLDAVTRFLRFTTLSNTELDALTQKPQIPIITVHQAKGSEFDYVFLAGMQEGTFPGFQADKSGRLAEEARLFYVAITRAKRQLFVSWTQQQYGHYRHMSRFLATIPREYVRNE</sequence>
<dbReference type="OrthoDB" id="9810135at2"/>
<evidence type="ECO:0000259" key="13">
    <source>
        <dbReference type="PROSITE" id="PS51198"/>
    </source>
</evidence>
<dbReference type="Pfam" id="PF13361">
    <property type="entry name" value="UvrD_C"/>
    <property type="match status" value="1"/>
</dbReference>
<keyword evidence="16" id="KW-1185">Reference proteome</keyword>
<dbReference type="AlphaFoldDB" id="A0A5D6VVR9"/>
<dbReference type="GO" id="GO:0005829">
    <property type="term" value="C:cytosol"/>
    <property type="evidence" value="ECO:0007669"/>
    <property type="project" value="TreeGrafter"/>
</dbReference>
<evidence type="ECO:0000256" key="5">
    <source>
        <dbReference type="ARBA" id="ARBA00022839"/>
    </source>
</evidence>
<comment type="caution">
    <text evidence="15">The sequence shown here is derived from an EMBL/GenBank/DDBJ whole genome shotgun (WGS) entry which is preliminary data.</text>
</comment>
<keyword evidence="8" id="KW-0413">Isomerase</keyword>
<feature type="domain" description="UvrD-like helicase C-terminal" evidence="14">
    <location>
        <begin position="316"/>
        <end position="787"/>
    </location>
</feature>
<dbReference type="CDD" id="cd06127">
    <property type="entry name" value="DEDDh"/>
    <property type="match status" value="1"/>
</dbReference>
<evidence type="ECO:0000256" key="11">
    <source>
        <dbReference type="ARBA" id="ARBA00048988"/>
    </source>
</evidence>
<dbReference type="Gene3D" id="1.10.10.160">
    <property type="match status" value="1"/>
</dbReference>
<dbReference type="InterPro" id="IPR027417">
    <property type="entry name" value="P-loop_NTPase"/>
</dbReference>
<reference evidence="15 16" key="1">
    <citation type="submission" date="2019-08" db="EMBL/GenBank/DDBJ databases">
        <title>Selenomonas sp. mPRGC5 and Selenomonas sp. mPRGC8 isolated from ruminal fluid of dairy goat (Capra hircus).</title>
        <authorList>
            <person name="Poothong S."/>
            <person name="Nuengjamnong C."/>
            <person name="Tanasupawat S."/>
        </authorList>
    </citation>
    <scope>NUCLEOTIDE SEQUENCE [LARGE SCALE GENOMIC DNA]</scope>
    <source>
        <strain evidence="16">mPRGC5</strain>
    </source>
</reference>
<evidence type="ECO:0000256" key="4">
    <source>
        <dbReference type="ARBA" id="ARBA00022806"/>
    </source>
</evidence>
<dbReference type="InterPro" id="IPR013520">
    <property type="entry name" value="Ribonucl_H"/>
</dbReference>
<dbReference type="SUPFAM" id="SSF53098">
    <property type="entry name" value="Ribonuclease H-like"/>
    <property type="match status" value="1"/>
</dbReference>
<dbReference type="EC" id="5.6.2.4" evidence="10"/>
<dbReference type="InterPro" id="IPR014017">
    <property type="entry name" value="DNA_helicase_UvrD-like_C"/>
</dbReference>
<dbReference type="PROSITE" id="PS51198">
    <property type="entry name" value="UVRD_HELICASE_ATP_BIND"/>
    <property type="match status" value="1"/>
</dbReference>
<keyword evidence="7" id="KW-0238">DNA-binding</keyword>
<dbReference type="FunFam" id="3.30.420.10:FF:000045">
    <property type="entry name" value="3'-5' exonuclease DinG"/>
    <property type="match status" value="1"/>
</dbReference>
<evidence type="ECO:0000256" key="9">
    <source>
        <dbReference type="ARBA" id="ARBA00034617"/>
    </source>
</evidence>
<dbReference type="Gene3D" id="1.10.486.10">
    <property type="entry name" value="PCRA, domain 4"/>
    <property type="match status" value="2"/>
</dbReference>
<dbReference type="GO" id="GO:0005524">
    <property type="term" value="F:ATP binding"/>
    <property type="evidence" value="ECO:0007669"/>
    <property type="project" value="UniProtKB-UniRule"/>
</dbReference>
<proteinExistence type="inferred from homology"/>
<protein>
    <recommendedName>
        <fullName evidence="10">DNA 3'-5' helicase</fullName>
        <ecNumber evidence="10">5.6.2.4</ecNumber>
    </recommendedName>
</protein>
<dbReference type="InterPro" id="IPR013986">
    <property type="entry name" value="DExx_box_DNA_helicase_dom_sf"/>
</dbReference>
<dbReference type="GO" id="GO:0016887">
    <property type="term" value="F:ATP hydrolysis activity"/>
    <property type="evidence" value="ECO:0007669"/>
    <property type="project" value="RHEA"/>
</dbReference>
<organism evidence="15 16">
    <name type="scientific">Selenomonas ruminis</name>
    <dbReference type="NCBI Taxonomy" id="2593411"/>
    <lineage>
        <taxon>Bacteria</taxon>
        <taxon>Bacillati</taxon>
        <taxon>Bacillota</taxon>
        <taxon>Negativicutes</taxon>
        <taxon>Selenomonadales</taxon>
        <taxon>Selenomonadaceae</taxon>
        <taxon>Selenomonas</taxon>
    </lineage>
</organism>
<comment type="similarity">
    <text evidence="1">Belongs to the helicase family. UvrD subfamily.</text>
</comment>
<gene>
    <name evidence="15" type="ORF">FZ040_13500</name>
</gene>
<name>A0A5D6VVR9_9FIRM</name>
<evidence type="ECO:0000256" key="8">
    <source>
        <dbReference type="ARBA" id="ARBA00023235"/>
    </source>
</evidence>
<evidence type="ECO:0000313" key="16">
    <source>
        <dbReference type="Proteomes" id="UP000323646"/>
    </source>
</evidence>
<dbReference type="GO" id="GO:0033202">
    <property type="term" value="C:DNA helicase complex"/>
    <property type="evidence" value="ECO:0007669"/>
    <property type="project" value="TreeGrafter"/>
</dbReference>
<feature type="binding site" evidence="12">
    <location>
        <begin position="25"/>
        <end position="32"/>
    </location>
    <ligand>
        <name>ATP</name>
        <dbReference type="ChEBI" id="CHEBI:30616"/>
    </ligand>
</feature>
<dbReference type="SMART" id="SM00479">
    <property type="entry name" value="EXOIII"/>
    <property type="match status" value="1"/>
</dbReference>
<keyword evidence="3 12" id="KW-0378">Hydrolase</keyword>
<evidence type="ECO:0000256" key="12">
    <source>
        <dbReference type="PROSITE-ProRule" id="PRU00560"/>
    </source>
</evidence>
<feature type="domain" description="UvrD-like helicase ATP-binding" evidence="13">
    <location>
        <begin position="4"/>
        <end position="310"/>
    </location>
</feature>
<dbReference type="RefSeq" id="WP_149172491.1">
    <property type="nucleotide sequence ID" value="NZ_VTOY01000025.1"/>
</dbReference>
<evidence type="ECO:0000256" key="3">
    <source>
        <dbReference type="ARBA" id="ARBA00022801"/>
    </source>
</evidence>
<accession>A0A5D6VVR9</accession>
<dbReference type="PANTHER" id="PTHR11070">
    <property type="entry name" value="UVRD / RECB / PCRA DNA HELICASE FAMILY MEMBER"/>
    <property type="match status" value="1"/>
</dbReference>
<evidence type="ECO:0000313" key="15">
    <source>
        <dbReference type="EMBL" id="TYZ19322.1"/>
    </source>
</evidence>
<dbReference type="GO" id="GO:0003677">
    <property type="term" value="F:DNA binding"/>
    <property type="evidence" value="ECO:0007669"/>
    <property type="project" value="UniProtKB-KW"/>
</dbReference>
<keyword evidence="4 12" id="KW-0347">Helicase</keyword>
<dbReference type="Gene3D" id="3.40.50.300">
    <property type="entry name" value="P-loop containing nucleotide triphosphate hydrolases"/>
    <property type="match status" value="2"/>
</dbReference>
<dbReference type="EMBL" id="VTOY01000025">
    <property type="protein sequence ID" value="TYZ19322.1"/>
    <property type="molecule type" value="Genomic_DNA"/>
</dbReference>
<dbReference type="CDD" id="cd17932">
    <property type="entry name" value="DEXQc_UvrD"/>
    <property type="match status" value="1"/>
</dbReference>
<comment type="catalytic activity">
    <reaction evidence="9">
        <text>Couples ATP hydrolysis with the unwinding of duplex DNA by translocating in the 3'-5' direction.</text>
        <dbReference type="EC" id="5.6.2.4"/>
    </reaction>
</comment>
<dbReference type="GO" id="GO:0000725">
    <property type="term" value="P:recombinational repair"/>
    <property type="evidence" value="ECO:0007669"/>
    <property type="project" value="TreeGrafter"/>
</dbReference>
<dbReference type="Pfam" id="PF00929">
    <property type="entry name" value="RNase_T"/>
    <property type="match status" value="1"/>
</dbReference>
<evidence type="ECO:0000256" key="6">
    <source>
        <dbReference type="ARBA" id="ARBA00022840"/>
    </source>
</evidence>
<dbReference type="PROSITE" id="PS51217">
    <property type="entry name" value="UVRD_HELICASE_CTER"/>
    <property type="match status" value="1"/>
</dbReference>
<dbReference type="InterPro" id="IPR000212">
    <property type="entry name" value="DNA_helicase_UvrD/REP"/>
</dbReference>
<dbReference type="InterPro" id="IPR014016">
    <property type="entry name" value="UvrD-like_ATP-bd"/>
</dbReference>
<dbReference type="Proteomes" id="UP000323646">
    <property type="component" value="Unassembled WGS sequence"/>
</dbReference>
<evidence type="ECO:0000256" key="2">
    <source>
        <dbReference type="ARBA" id="ARBA00022741"/>
    </source>
</evidence>
<evidence type="ECO:0000259" key="14">
    <source>
        <dbReference type="PROSITE" id="PS51217"/>
    </source>
</evidence>
<keyword evidence="5" id="KW-0269">Exonuclease</keyword>
<evidence type="ECO:0000256" key="10">
    <source>
        <dbReference type="ARBA" id="ARBA00034808"/>
    </source>
</evidence>
<keyword evidence="6 12" id="KW-0067">ATP-binding</keyword>
<dbReference type="PANTHER" id="PTHR11070:SF2">
    <property type="entry name" value="ATP-DEPENDENT DNA HELICASE SRS2"/>
    <property type="match status" value="1"/>
</dbReference>
<dbReference type="InterPro" id="IPR036397">
    <property type="entry name" value="RNaseH_sf"/>
</dbReference>
<dbReference type="GO" id="GO:0004527">
    <property type="term" value="F:exonuclease activity"/>
    <property type="evidence" value="ECO:0007669"/>
    <property type="project" value="UniProtKB-KW"/>
</dbReference>
<keyword evidence="5" id="KW-0540">Nuclease</keyword>
<keyword evidence="2 12" id="KW-0547">Nucleotide-binding</keyword>